<protein>
    <submittedName>
        <fullName evidence="1">Uncharacterized protein</fullName>
    </submittedName>
</protein>
<reference evidence="2" key="1">
    <citation type="journal article" date="2022" name="Mol. Ecol. Resour.">
        <title>The genomes of chicory, endive, great burdock and yacon provide insights into Asteraceae palaeo-polyploidization history and plant inulin production.</title>
        <authorList>
            <person name="Fan W."/>
            <person name="Wang S."/>
            <person name="Wang H."/>
            <person name="Wang A."/>
            <person name="Jiang F."/>
            <person name="Liu H."/>
            <person name="Zhao H."/>
            <person name="Xu D."/>
            <person name="Zhang Y."/>
        </authorList>
    </citation>
    <scope>NUCLEOTIDE SEQUENCE [LARGE SCALE GENOMIC DNA]</scope>
    <source>
        <strain evidence="2">cv. Yunnan</strain>
    </source>
</reference>
<gene>
    <name evidence="1" type="ORF">L1987_54601</name>
</gene>
<comment type="caution">
    <text evidence="1">The sequence shown here is derived from an EMBL/GenBank/DDBJ whole genome shotgun (WGS) entry which is preliminary data.</text>
</comment>
<evidence type="ECO:0000313" key="2">
    <source>
        <dbReference type="Proteomes" id="UP001056120"/>
    </source>
</evidence>
<evidence type="ECO:0000313" key="1">
    <source>
        <dbReference type="EMBL" id="KAI3754810.1"/>
    </source>
</evidence>
<reference evidence="1 2" key="2">
    <citation type="journal article" date="2022" name="Mol. Ecol. Resour.">
        <title>The genomes of chicory, endive, great burdock and yacon provide insights into Asteraceae paleo-polyploidization history and plant inulin production.</title>
        <authorList>
            <person name="Fan W."/>
            <person name="Wang S."/>
            <person name="Wang H."/>
            <person name="Wang A."/>
            <person name="Jiang F."/>
            <person name="Liu H."/>
            <person name="Zhao H."/>
            <person name="Xu D."/>
            <person name="Zhang Y."/>
        </authorList>
    </citation>
    <scope>NUCLEOTIDE SEQUENCE [LARGE SCALE GENOMIC DNA]</scope>
    <source>
        <strain evidence="2">cv. Yunnan</strain>
        <tissue evidence="1">Leaves</tissue>
    </source>
</reference>
<keyword evidence="2" id="KW-1185">Reference proteome</keyword>
<dbReference type="EMBL" id="CM042035">
    <property type="protein sequence ID" value="KAI3754810.1"/>
    <property type="molecule type" value="Genomic_DNA"/>
</dbReference>
<accession>A0ACB9E7Z1</accession>
<proteinExistence type="predicted"/>
<sequence length="113" mass="12137">MVTSSTVVGIIGGKGVPGFKGRFVFPHEWVLVCPPSDWLLLSTGVLVVHLPTLSGLSHKTLPLNSTCRLKSQIFLSTEQSSVVQVRILHLLGKVAGCKHTSLSSLRKPCFNCG</sequence>
<dbReference type="Proteomes" id="UP001056120">
    <property type="component" value="Linkage Group LG18"/>
</dbReference>
<name>A0ACB9E7Z1_9ASTR</name>
<organism evidence="1 2">
    <name type="scientific">Smallanthus sonchifolius</name>
    <dbReference type="NCBI Taxonomy" id="185202"/>
    <lineage>
        <taxon>Eukaryota</taxon>
        <taxon>Viridiplantae</taxon>
        <taxon>Streptophyta</taxon>
        <taxon>Embryophyta</taxon>
        <taxon>Tracheophyta</taxon>
        <taxon>Spermatophyta</taxon>
        <taxon>Magnoliopsida</taxon>
        <taxon>eudicotyledons</taxon>
        <taxon>Gunneridae</taxon>
        <taxon>Pentapetalae</taxon>
        <taxon>asterids</taxon>
        <taxon>campanulids</taxon>
        <taxon>Asterales</taxon>
        <taxon>Asteraceae</taxon>
        <taxon>Asteroideae</taxon>
        <taxon>Heliantheae alliance</taxon>
        <taxon>Millerieae</taxon>
        <taxon>Smallanthus</taxon>
    </lineage>
</organism>